<proteinExistence type="predicted"/>
<dbReference type="Proteomes" id="UP000005101">
    <property type="component" value="Unassembled WGS sequence"/>
</dbReference>
<evidence type="ECO:0000256" key="1">
    <source>
        <dbReference type="SAM" id="Phobius"/>
    </source>
</evidence>
<name>A0ABN0BKR9_BACFG</name>
<dbReference type="EMBL" id="EQ973213">
    <property type="protein sequence ID" value="EFR53417.1"/>
    <property type="molecule type" value="Genomic_DNA"/>
</dbReference>
<evidence type="ECO:0000313" key="2">
    <source>
        <dbReference type="EMBL" id="EFR53417.1"/>
    </source>
</evidence>
<keyword evidence="1" id="KW-0812">Transmembrane</keyword>
<sequence length="51" mass="6064">METYECFREFSNRIEESVVDILLWIIGLLMGLAALVFLGLQFWFHLIDKNE</sequence>
<feature type="transmembrane region" description="Helical" evidence="1">
    <location>
        <begin position="21"/>
        <end position="44"/>
    </location>
</feature>
<evidence type="ECO:0000313" key="3">
    <source>
        <dbReference type="Proteomes" id="UP000005101"/>
    </source>
</evidence>
<gene>
    <name evidence="2" type="ORF">BFAG_02112</name>
</gene>
<keyword evidence="3" id="KW-1185">Reference proteome</keyword>
<reference evidence="2 3" key="1">
    <citation type="submission" date="2008-12" db="EMBL/GenBank/DDBJ databases">
        <title>Annotation of Bacteroides fragilis strain 3_1_12.</title>
        <authorList>
            <consortium name="The Broad Institute Genome Sequencing Platform"/>
            <person name="Ward D."/>
            <person name="Young S.K."/>
            <person name="Kodira C.D."/>
            <person name="Zeng Q."/>
            <person name="Koehrsen M."/>
            <person name="Alvarado L."/>
            <person name="Berlin A."/>
            <person name="Borenstein D."/>
            <person name="Chen Z."/>
            <person name="Engels R."/>
            <person name="Freedman E."/>
            <person name="Gellesch M."/>
            <person name="Goldberg J."/>
            <person name="Griggs A."/>
            <person name="Gujja S."/>
            <person name="Heiman D."/>
            <person name="Hepburn T."/>
            <person name="Howarth C."/>
            <person name="Jen D."/>
            <person name="Larson L."/>
            <person name="Lewis B."/>
            <person name="Mehta T."/>
            <person name="Park D."/>
            <person name="Pearson M."/>
            <person name="Roberts A."/>
            <person name="Saif S."/>
            <person name="Shea T."/>
            <person name="Shenoy N."/>
            <person name="Sisk P."/>
            <person name="Stolte C."/>
            <person name="Sykes S."/>
            <person name="Walk T."/>
            <person name="White J."/>
            <person name="Yandava C."/>
            <person name="Allen-Vercoe E."/>
            <person name="Strauss J."/>
            <person name="Ambrose C."/>
            <person name="Lander E."/>
            <person name="Nusbaum C."/>
            <person name="Galagan J."/>
            <person name="Birren B."/>
        </authorList>
    </citation>
    <scope>NUCLEOTIDE SEQUENCE [LARGE SCALE GENOMIC DNA]</scope>
    <source>
        <strain evidence="2 3">3_1_12</strain>
    </source>
</reference>
<accession>A0ABN0BKR9</accession>
<protein>
    <submittedName>
        <fullName evidence="2">Uncharacterized protein</fullName>
    </submittedName>
</protein>
<organism evidence="2 3">
    <name type="scientific">Bacteroides fragilis 3_1_12</name>
    <dbReference type="NCBI Taxonomy" id="457424"/>
    <lineage>
        <taxon>Bacteria</taxon>
        <taxon>Pseudomonadati</taxon>
        <taxon>Bacteroidota</taxon>
        <taxon>Bacteroidia</taxon>
        <taxon>Bacteroidales</taxon>
        <taxon>Bacteroidaceae</taxon>
        <taxon>Bacteroides</taxon>
    </lineage>
</organism>
<keyword evidence="1" id="KW-0472">Membrane</keyword>
<keyword evidence="1" id="KW-1133">Transmembrane helix</keyword>